<name>E1KRB6_9BACT</name>
<evidence type="ECO:0000313" key="2">
    <source>
        <dbReference type="Proteomes" id="UP000003610"/>
    </source>
</evidence>
<proteinExistence type="predicted"/>
<sequence>MIKFSPRYSEEPCKFSLRHGYVSDSLADDLHIATPIKVTAIIVRAGLCF</sequence>
<comment type="caution">
    <text evidence="1">The sequence shown here is derived from an EMBL/GenBank/DDBJ whole genome shotgun (WGS) entry which is preliminary data.</text>
</comment>
<dbReference type="Proteomes" id="UP000003610">
    <property type="component" value="Unassembled WGS sequence"/>
</dbReference>
<dbReference type="EMBL" id="AEDO01000037">
    <property type="protein sequence ID" value="EFL45988.1"/>
    <property type="molecule type" value="Genomic_DNA"/>
</dbReference>
<gene>
    <name evidence="1" type="ORF">HMPREF9296_2315</name>
</gene>
<dbReference type="AlphaFoldDB" id="E1KRB6"/>
<protein>
    <submittedName>
        <fullName evidence="1">Uncharacterized protein</fullName>
    </submittedName>
</protein>
<evidence type="ECO:0000313" key="1">
    <source>
        <dbReference type="EMBL" id="EFL45988.1"/>
    </source>
</evidence>
<organism evidence="1 2">
    <name type="scientific">Prevotella disiens FB035-09AN</name>
    <dbReference type="NCBI Taxonomy" id="866771"/>
    <lineage>
        <taxon>Bacteria</taxon>
        <taxon>Pseudomonadati</taxon>
        <taxon>Bacteroidota</taxon>
        <taxon>Bacteroidia</taxon>
        <taxon>Bacteroidales</taxon>
        <taxon>Prevotellaceae</taxon>
        <taxon>Prevotella</taxon>
    </lineage>
</organism>
<accession>E1KRB6</accession>
<reference evidence="1 2" key="1">
    <citation type="submission" date="2010-08" db="EMBL/GenBank/DDBJ databases">
        <authorList>
            <person name="Durkin A.S."/>
            <person name="Madupu R."/>
            <person name="Torralba M."/>
            <person name="Gillis M."/>
            <person name="Methe B."/>
            <person name="Sutton G."/>
            <person name="Nelson K.E."/>
        </authorList>
    </citation>
    <scope>NUCLEOTIDE SEQUENCE [LARGE SCALE GENOMIC DNA]</scope>
    <source>
        <strain evidence="1 2">FB035-09AN</strain>
    </source>
</reference>